<keyword evidence="4 6" id="KW-0472">Membrane</keyword>
<feature type="transmembrane region" description="Helical" evidence="6">
    <location>
        <begin position="107"/>
        <end position="126"/>
    </location>
</feature>
<dbReference type="Proteomes" id="UP000265515">
    <property type="component" value="Unassembled WGS sequence"/>
</dbReference>
<evidence type="ECO:0000313" key="8">
    <source>
        <dbReference type="Proteomes" id="UP000265515"/>
    </source>
</evidence>
<feature type="transmembrane region" description="Helical" evidence="6">
    <location>
        <begin position="169"/>
        <end position="191"/>
    </location>
</feature>
<organism evidence="7 8">
    <name type="scientific">Chara braunii</name>
    <name type="common">Braun's stonewort</name>
    <dbReference type="NCBI Taxonomy" id="69332"/>
    <lineage>
        <taxon>Eukaryota</taxon>
        <taxon>Viridiplantae</taxon>
        <taxon>Streptophyta</taxon>
        <taxon>Charophyceae</taxon>
        <taxon>Charales</taxon>
        <taxon>Characeae</taxon>
        <taxon>Chara</taxon>
    </lineage>
</organism>
<keyword evidence="8" id="KW-1185">Reference proteome</keyword>
<dbReference type="OrthoDB" id="5348404at2759"/>
<feature type="transmembrane region" description="Helical" evidence="6">
    <location>
        <begin position="43"/>
        <end position="61"/>
    </location>
</feature>
<dbReference type="EMBL" id="BFEA01000330">
    <property type="protein sequence ID" value="GBG79866.1"/>
    <property type="molecule type" value="Genomic_DNA"/>
</dbReference>
<comment type="caution">
    <text evidence="7">The sequence shown here is derived from an EMBL/GenBank/DDBJ whole genome shotgun (WGS) entry which is preliminary data.</text>
</comment>
<evidence type="ECO:0008006" key="9">
    <source>
        <dbReference type="Google" id="ProtNLM"/>
    </source>
</evidence>
<dbReference type="Pfam" id="PF03619">
    <property type="entry name" value="Solute_trans_a"/>
    <property type="match status" value="1"/>
</dbReference>
<feature type="transmembrane region" description="Helical" evidence="6">
    <location>
        <begin position="211"/>
        <end position="234"/>
    </location>
</feature>
<dbReference type="Gramene" id="GBG79866">
    <property type="protein sequence ID" value="GBG79866"/>
    <property type="gene ID" value="CBR_g30131"/>
</dbReference>
<evidence type="ECO:0000256" key="6">
    <source>
        <dbReference type="SAM" id="Phobius"/>
    </source>
</evidence>
<keyword evidence="2 6" id="KW-0812">Transmembrane</keyword>
<sequence length="299" mass="33883">MMIIIIILMVPLFAVDSLIGLWDITAAEVVVIALDAVKECYEALVIWAFLKLMYLYLGISLDDKKVPKAVENQKIHLSFPLTLFYPKEVGLSSSMLLTLESCTMQFVILRPILAIAVIVLELMGWYNGIISAIFSIVLNISVSLALYVLVLFYHVFVSELEPHKPLPKFLCVKGVVFFAFWQGVVLEGLVWAGIVHEGHWFYSVEQVELAIQNFLVCVEMLFFAMAHSWAFDVVPYRKKAVEKKETVDSKTQKESLRQDSEEVKSKTDEGLRKRKDTQTTREGDDAAAVPQEQEGKKDN</sequence>
<dbReference type="PANTHER" id="PTHR23423">
    <property type="entry name" value="ORGANIC SOLUTE TRANSPORTER-RELATED"/>
    <property type="match status" value="1"/>
</dbReference>
<evidence type="ECO:0000256" key="4">
    <source>
        <dbReference type="ARBA" id="ARBA00023136"/>
    </source>
</evidence>
<dbReference type="InterPro" id="IPR005178">
    <property type="entry name" value="Ostalpha/TMEM184C"/>
</dbReference>
<evidence type="ECO:0000256" key="3">
    <source>
        <dbReference type="ARBA" id="ARBA00022989"/>
    </source>
</evidence>
<gene>
    <name evidence="7" type="ORF">CBR_g30131</name>
</gene>
<keyword evidence="3 6" id="KW-1133">Transmembrane helix</keyword>
<dbReference type="SMART" id="SM01417">
    <property type="entry name" value="Solute_trans_a"/>
    <property type="match status" value="1"/>
</dbReference>
<evidence type="ECO:0000256" key="1">
    <source>
        <dbReference type="ARBA" id="ARBA00004141"/>
    </source>
</evidence>
<comment type="subcellular location">
    <subcellularLocation>
        <location evidence="1">Membrane</location>
        <topology evidence="1">Multi-pass membrane protein</topology>
    </subcellularLocation>
</comment>
<name>A0A388LC52_CHABU</name>
<evidence type="ECO:0000256" key="2">
    <source>
        <dbReference type="ARBA" id="ARBA00022692"/>
    </source>
</evidence>
<evidence type="ECO:0000256" key="5">
    <source>
        <dbReference type="SAM" id="MobiDB-lite"/>
    </source>
</evidence>
<protein>
    <recommendedName>
        <fullName evidence="9">Transmembrane protein 184C</fullName>
    </recommendedName>
</protein>
<evidence type="ECO:0000313" key="7">
    <source>
        <dbReference type="EMBL" id="GBG79866.1"/>
    </source>
</evidence>
<dbReference type="STRING" id="69332.A0A388LC52"/>
<feature type="region of interest" description="Disordered" evidence="5">
    <location>
        <begin position="245"/>
        <end position="299"/>
    </location>
</feature>
<reference evidence="7 8" key="1">
    <citation type="journal article" date="2018" name="Cell">
        <title>The Chara Genome: Secondary Complexity and Implications for Plant Terrestrialization.</title>
        <authorList>
            <person name="Nishiyama T."/>
            <person name="Sakayama H."/>
            <person name="Vries J.D."/>
            <person name="Buschmann H."/>
            <person name="Saint-Marcoux D."/>
            <person name="Ullrich K.K."/>
            <person name="Haas F.B."/>
            <person name="Vanderstraeten L."/>
            <person name="Becker D."/>
            <person name="Lang D."/>
            <person name="Vosolsobe S."/>
            <person name="Rombauts S."/>
            <person name="Wilhelmsson P.K.I."/>
            <person name="Janitza P."/>
            <person name="Kern R."/>
            <person name="Heyl A."/>
            <person name="Rumpler F."/>
            <person name="Villalobos L.I.A.C."/>
            <person name="Clay J.M."/>
            <person name="Skokan R."/>
            <person name="Toyoda A."/>
            <person name="Suzuki Y."/>
            <person name="Kagoshima H."/>
            <person name="Schijlen E."/>
            <person name="Tajeshwar N."/>
            <person name="Catarino B."/>
            <person name="Hetherington A.J."/>
            <person name="Saltykova A."/>
            <person name="Bonnot C."/>
            <person name="Breuninger H."/>
            <person name="Symeonidi A."/>
            <person name="Radhakrishnan G.V."/>
            <person name="Van Nieuwerburgh F."/>
            <person name="Deforce D."/>
            <person name="Chang C."/>
            <person name="Karol K.G."/>
            <person name="Hedrich R."/>
            <person name="Ulvskov P."/>
            <person name="Glockner G."/>
            <person name="Delwiche C.F."/>
            <person name="Petrasek J."/>
            <person name="Van de Peer Y."/>
            <person name="Friml J."/>
            <person name="Beilby M."/>
            <person name="Dolan L."/>
            <person name="Kohara Y."/>
            <person name="Sugano S."/>
            <person name="Fujiyama A."/>
            <person name="Delaux P.-M."/>
            <person name="Quint M."/>
            <person name="TheiBen G."/>
            <person name="Hagemann M."/>
            <person name="Harholt J."/>
            <person name="Dunand C."/>
            <person name="Zachgo S."/>
            <person name="Langdale J."/>
            <person name="Maumus F."/>
            <person name="Straeten D.V.D."/>
            <person name="Gould S.B."/>
            <person name="Rensing S.A."/>
        </authorList>
    </citation>
    <scope>NUCLEOTIDE SEQUENCE [LARGE SCALE GENOMIC DNA]</scope>
    <source>
        <strain evidence="7 8">S276</strain>
    </source>
</reference>
<dbReference type="AlphaFoldDB" id="A0A388LC52"/>
<dbReference type="GO" id="GO:0016020">
    <property type="term" value="C:membrane"/>
    <property type="evidence" value="ECO:0007669"/>
    <property type="project" value="UniProtKB-SubCell"/>
</dbReference>
<dbReference type="OMA" id="MITLQYF"/>
<proteinExistence type="predicted"/>
<accession>A0A388LC52</accession>
<feature type="compositionally biased region" description="Basic and acidic residues" evidence="5">
    <location>
        <begin position="245"/>
        <end position="284"/>
    </location>
</feature>
<feature type="transmembrane region" description="Helical" evidence="6">
    <location>
        <begin position="132"/>
        <end position="157"/>
    </location>
</feature>